<accession>A0A2N8SSG6</accession>
<feature type="transmembrane region" description="Helical" evidence="1">
    <location>
        <begin position="72"/>
        <end position="95"/>
    </location>
</feature>
<comment type="caution">
    <text evidence="2">The sequence shown here is derived from an EMBL/GenBank/DDBJ whole genome shotgun (WGS) entry which is preliminary data.</text>
</comment>
<name>A0A2N8SSG6_STUST</name>
<gene>
    <name evidence="2" type="ORF">CXL00_11945</name>
</gene>
<dbReference type="AlphaFoldDB" id="A0A2N8SSG6"/>
<evidence type="ECO:0000313" key="3">
    <source>
        <dbReference type="Proteomes" id="UP000235897"/>
    </source>
</evidence>
<reference evidence="2 3" key="1">
    <citation type="submission" date="2018-01" db="EMBL/GenBank/DDBJ databases">
        <title>Denitrification phenotypes of diverse strains of Pseudomonas stutzeri.</title>
        <authorList>
            <person name="Milligan D.A."/>
            <person name="Bergaust L."/>
            <person name="Bakken L.R."/>
            <person name="Frostegard A."/>
        </authorList>
    </citation>
    <scope>NUCLEOTIDE SEQUENCE [LARGE SCALE GENOMIC DNA]</scope>
    <source>
        <strain evidence="2 3">28a3</strain>
    </source>
</reference>
<dbReference type="RefSeq" id="WP_021206170.1">
    <property type="nucleotide sequence ID" value="NZ_JAMOIG010000002.1"/>
</dbReference>
<evidence type="ECO:0000313" key="2">
    <source>
        <dbReference type="EMBL" id="PNG05428.1"/>
    </source>
</evidence>
<sequence length="105" mass="11224">MPEWLGTLCAFGLCYLAFALLALCQAAQRKRVDPRACPATATGQWTRRLCAALCLSLALALLLAAQGSGFGTLLWLLLASAATVSLALTLSWAPAPLRLLFEAFW</sequence>
<feature type="transmembrane region" description="Helical" evidence="1">
    <location>
        <begin position="45"/>
        <end position="65"/>
    </location>
</feature>
<dbReference type="Proteomes" id="UP000235897">
    <property type="component" value="Unassembled WGS sequence"/>
</dbReference>
<dbReference type="Pfam" id="PF11804">
    <property type="entry name" value="DUF3325"/>
    <property type="match status" value="1"/>
</dbReference>
<proteinExistence type="predicted"/>
<keyword evidence="1" id="KW-0812">Transmembrane</keyword>
<organism evidence="2 3">
    <name type="scientific">Stutzerimonas stutzeri</name>
    <name type="common">Pseudomonas stutzeri</name>
    <dbReference type="NCBI Taxonomy" id="316"/>
    <lineage>
        <taxon>Bacteria</taxon>
        <taxon>Pseudomonadati</taxon>
        <taxon>Pseudomonadota</taxon>
        <taxon>Gammaproteobacteria</taxon>
        <taxon>Pseudomonadales</taxon>
        <taxon>Pseudomonadaceae</taxon>
        <taxon>Stutzerimonas</taxon>
    </lineage>
</organism>
<evidence type="ECO:0000256" key="1">
    <source>
        <dbReference type="SAM" id="Phobius"/>
    </source>
</evidence>
<keyword evidence="1" id="KW-1133">Transmembrane helix</keyword>
<protein>
    <submittedName>
        <fullName evidence="2">DUF3325 domain-containing protein</fullName>
    </submittedName>
</protein>
<keyword evidence="1" id="KW-0472">Membrane</keyword>
<dbReference type="EMBL" id="POUW01000004">
    <property type="protein sequence ID" value="PNG05428.1"/>
    <property type="molecule type" value="Genomic_DNA"/>
</dbReference>
<dbReference type="InterPro" id="IPR021762">
    <property type="entry name" value="DUF3325"/>
</dbReference>